<keyword evidence="7" id="KW-1185">Reference proteome</keyword>
<dbReference type="PROSITE" id="PS00583">
    <property type="entry name" value="PFKB_KINASES_1"/>
    <property type="match status" value="1"/>
</dbReference>
<dbReference type="GO" id="GO:0016301">
    <property type="term" value="F:kinase activity"/>
    <property type="evidence" value="ECO:0007669"/>
    <property type="project" value="UniProtKB-KW"/>
</dbReference>
<evidence type="ECO:0000313" key="6">
    <source>
        <dbReference type="EMBL" id="TDP80727.1"/>
    </source>
</evidence>
<evidence type="ECO:0000256" key="3">
    <source>
        <dbReference type="ARBA" id="ARBA00022777"/>
    </source>
</evidence>
<dbReference type="InterPro" id="IPR002173">
    <property type="entry name" value="Carboh/pur_kinase_PfkB_CS"/>
</dbReference>
<dbReference type="Gene3D" id="3.40.1190.20">
    <property type="match status" value="1"/>
</dbReference>
<dbReference type="Proteomes" id="UP000294593">
    <property type="component" value="Unassembled WGS sequence"/>
</dbReference>
<proteinExistence type="inferred from homology"/>
<dbReference type="PANTHER" id="PTHR10584">
    <property type="entry name" value="SUGAR KINASE"/>
    <property type="match status" value="1"/>
</dbReference>
<evidence type="ECO:0000256" key="2">
    <source>
        <dbReference type="ARBA" id="ARBA00022679"/>
    </source>
</evidence>
<feature type="domain" description="Carbohydrate kinase PfkB" evidence="5">
    <location>
        <begin position="20"/>
        <end position="308"/>
    </location>
</feature>
<reference evidence="6 7" key="1">
    <citation type="submission" date="2019-03" db="EMBL/GenBank/DDBJ databases">
        <title>Genomic Encyclopedia of Type Strains, Phase IV (KMG-IV): sequencing the most valuable type-strain genomes for metagenomic binning, comparative biology and taxonomic classification.</title>
        <authorList>
            <person name="Goeker M."/>
        </authorList>
    </citation>
    <scope>NUCLEOTIDE SEQUENCE [LARGE SCALE GENOMIC DNA]</scope>
    <source>
        <strain evidence="6 7">DSM 11901</strain>
    </source>
</reference>
<sequence length="334" mass="34326">MQVFAAANFLQVTCARVPQLPRPGEIVLASGTHSEAGGKGLNVTLGCRRLGAEVRALLGIGRDAPGDGLVALLRAHGIPDTHVHRLAEVSGMGMGFIEQGGQGQNCGAVFAGPNLLLDAAHAELAQADIAASDWVYGQFETALPAVQRCFELAQAAGVPTLLNPSPWQAIPDALLVLTQVLLVNEIEAVQLLGTPLPADGDLAALAQAMLSPVVALWSRWPGRLLVVTAGHRGSIAFAPDRSPRLCPAHAVDAIDTLGAGDAFASGLIVALGQGWENDSAVLAAALRQATACGALMASCAGVLDALPSRATLAQFTSGRPEHEVRTLAAIRPAS</sequence>
<dbReference type="AlphaFoldDB" id="A0A4R6R5C1"/>
<dbReference type="InterPro" id="IPR029056">
    <property type="entry name" value="Ribokinase-like"/>
</dbReference>
<dbReference type="Pfam" id="PF00294">
    <property type="entry name" value="PfkB"/>
    <property type="match status" value="1"/>
</dbReference>
<dbReference type="InterPro" id="IPR011611">
    <property type="entry name" value="PfkB_dom"/>
</dbReference>
<dbReference type="PANTHER" id="PTHR10584:SF166">
    <property type="entry name" value="RIBOKINASE"/>
    <property type="match status" value="1"/>
</dbReference>
<keyword evidence="2 4" id="KW-0808">Transferase</keyword>
<comment type="caution">
    <text evidence="6">The sequence shown here is derived from an EMBL/GenBank/DDBJ whole genome shotgun (WGS) entry which is preliminary data.</text>
</comment>
<accession>A0A4R6R5C1</accession>
<comment type="similarity">
    <text evidence="1 4">Belongs to the carbohydrate kinase PfkB family.</text>
</comment>
<name>A0A4R6R5C1_9BURK</name>
<keyword evidence="3 4" id="KW-0418">Kinase</keyword>
<dbReference type="PRINTS" id="PR00990">
    <property type="entry name" value="RIBOKINASE"/>
</dbReference>
<dbReference type="GO" id="GO:0006796">
    <property type="term" value="P:phosphate-containing compound metabolic process"/>
    <property type="evidence" value="ECO:0007669"/>
    <property type="project" value="UniProtKB-ARBA"/>
</dbReference>
<dbReference type="SUPFAM" id="SSF53613">
    <property type="entry name" value="Ribokinase-like"/>
    <property type="match status" value="1"/>
</dbReference>
<dbReference type="InterPro" id="IPR002139">
    <property type="entry name" value="Ribo/fructo_kinase"/>
</dbReference>
<evidence type="ECO:0000256" key="4">
    <source>
        <dbReference type="RuleBase" id="RU003704"/>
    </source>
</evidence>
<dbReference type="RefSeq" id="WP_166643612.1">
    <property type="nucleotide sequence ID" value="NZ_SNXW01000011.1"/>
</dbReference>
<gene>
    <name evidence="6" type="ORF">EV672_11163</name>
</gene>
<dbReference type="EMBL" id="SNXW01000011">
    <property type="protein sequence ID" value="TDP80727.1"/>
    <property type="molecule type" value="Genomic_DNA"/>
</dbReference>
<organism evidence="6 7">
    <name type="scientific">Aquabacterium commune</name>
    <dbReference type="NCBI Taxonomy" id="70586"/>
    <lineage>
        <taxon>Bacteria</taxon>
        <taxon>Pseudomonadati</taxon>
        <taxon>Pseudomonadota</taxon>
        <taxon>Betaproteobacteria</taxon>
        <taxon>Burkholderiales</taxon>
        <taxon>Aquabacterium</taxon>
    </lineage>
</organism>
<dbReference type="PROSITE" id="PS00584">
    <property type="entry name" value="PFKB_KINASES_2"/>
    <property type="match status" value="1"/>
</dbReference>
<evidence type="ECO:0000259" key="5">
    <source>
        <dbReference type="Pfam" id="PF00294"/>
    </source>
</evidence>
<evidence type="ECO:0000256" key="1">
    <source>
        <dbReference type="ARBA" id="ARBA00010688"/>
    </source>
</evidence>
<evidence type="ECO:0000313" key="7">
    <source>
        <dbReference type="Proteomes" id="UP000294593"/>
    </source>
</evidence>
<protein>
    <submittedName>
        <fullName evidence="6">Ribokinase</fullName>
    </submittedName>
</protein>